<dbReference type="Pfam" id="PF00536">
    <property type="entry name" value="SAM_1"/>
    <property type="match status" value="1"/>
</dbReference>
<feature type="region of interest" description="Disordered" evidence="1">
    <location>
        <begin position="209"/>
        <end position="232"/>
    </location>
</feature>
<evidence type="ECO:0000313" key="3">
    <source>
        <dbReference type="Proteomes" id="UP000301870"/>
    </source>
</evidence>
<name>A0A9J7EQC6_SPOLT</name>
<evidence type="ECO:0000313" key="4">
    <source>
        <dbReference type="RefSeq" id="XP_022832217.1"/>
    </source>
</evidence>
<sequence>MYLISSSNVKKISRMEPPPVDEAAEKTISDYLRSWGLEAYIPKFLEESIDVETLQMLSEADLKDLVPIIGHRAKLTTQIKLLTNIMSNAFENTELYGILSSSNEGKGLLLQYQEKGLLNNAARRRLCNLIITHELKNDAEKKIPSSRFYQLAYEISKIFKQESSSVYFIPYASFSPLQKTSAKGKLLDQYRQRRRDFIKSGIIKSFERRCSSSSSNSNEQYSPRPSTSAQEAISHLEGSKSVNISEKLLWLQNNCDPWQMVESYWEVTTKERLNDLASKNMTISNYFTKYKAINLSGGIYLLLKDFKIMYPDYGDKFNENWPLIKSKLISIAKKKGLINEIDESNEEQTDLAALTSLPFLMSTSNVTSTKKATKKTHWRPSKREVLEGFITQVASPAEVAVEITRKRDKLMKMDLQMQPFVIAVVSPNESITARYIVINNITYEMPTITKAVEACLKAIFVLNAEYPKESRHVWQFVQTVLFELKTKYDKSFTAVNTLISDLGIKT</sequence>
<evidence type="ECO:0000256" key="1">
    <source>
        <dbReference type="SAM" id="MobiDB-lite"/>
    </source>
</evidence>
<dbReference type="SUPFAM" id="SSF47769">
    <property type="entry name" value="SAM/Pointed domain"/>
    <property type="match status" value="1"/>
</dbReference>
<proteinExistence type="predicted"/>
<dbReference type="InterPro" id="IPR001660">
    <property type="entry name" value="SAM"/>
</dbReference>
<dbReference type="GeneID" id="111360505"/>
<keyword evidence="3" id="KW-1185">Reference proteome</keyword>
<organism evidence="3 4">
    <name type="scientific">Spodoptera litura</name>
    <name type="common">Asian cotton leafworm</name>
    <dbReference type="NCBI Taxonomy" id="69820"/>
    <lineage>
        <taxon>Eukaryota</taxon>
        <taxon>Metazoa</taxon>
        <taxon>Ecdysozoa</taxon>
        <taxon>Arthropoda</taxon>
        <taxon>Hexapoda</taxon>
        <taxon>Insecta</taxon>
        <taxon>Pterygota</taxon>
        <taxon>Neoptera</taxon>
        <taxon>Endopterygota</taxon>
        <taxon>Lepidoptera</taxon>
        <taxon>Glossata</taxon>
        <taxon>Ditrysia</taxon>
        <taxon>Noctuoidea</taxon>
        <taxon>Noctuidae</taxon>
        <taxon>Amphipyrinae</taxon>
        <taxon>Spodoptera</taxon>
    </lineage>
</organism>
<dbReference type="InterPro" id="IPR013761">
    <property type="entry name" value="SAM/pointed_sf"/>
</dbReference>
<accession>A0A9J7EQC6</accession>
<feature type="compositionally biased region" description="Polar residues" evidence="1">
    <location>
        <begin position="219"/>
        <end position="231"/>
    </location>
</feature>
<dbReference type="Gene3D" id="1.10.150.50">
    <property type="entry name" value="Transcription Factor, Ets-1"/>
    <property type="match status" value="1"/>
</dbReference>
<dbReference type="RefSeq" id="XP_022832217.1">
    <property type="nucleotide sequence ID" value="XM_022976449.1"/>
</dbReference>
<protein>
    <submittedName>
        <fullName evidence="4">Uncharacterized protein LOC111360505 isoform X2</fullName>
    </submittedName>
</protein>
<dbReference type="PROSITE" id="PS50105">
    <property type="entry name" value="SAM_DOMAIN"/>
    <property type="match status" value="1"/>
</dbReference>
<reference evidence="4" key="1">
    <citation type="submission" date="2025-08" db="UniProtKB">
        <authorList>
            <consortium name="RefSeq"/>
        </authorList>
    </citation>
    <scope>IDENTIFICATION</scope>
    <source>
        <strain evidence="4">Ishihara</strain>
        <tissue evidence="4">Whole body</tissue>
    </source>
</reference>
<evidence type="ECO:0000259" key="2">
    <source>
        <dbReference type="PROSITE" id="PS50105"/>
    </source>
</evidence>
<feature type="domain" description="SAM" evidence="2">
    <location>
        <begin position="23"/>
        <end position="85"/>
    </location>
</feature>
<dbReference type="SMART" id="SM00454">
    <property type="entry name" value="SAM"/>
    <property type="match status" value="1"/>
</dbReference>
<gene>
    <name evidence="4" type="primary">LOC111360505</name>
</gene>
<dbReference type="Proteomes" id="UP000301870">
    <property type="component" value="Chromosome Z"/>
</dbReference>
<dbReference type="AlphaFoldDB" id="A0A9J7EQC6"/>